<keyword evidence="3" id="KW-1185">Reference proteome</keyword>
<dbReference type="Proteomes" id="UP000195729">
    <property type="component" value="Chromosome"/>
</dbReference>
<organism evidence="1 4">
    <name type="scientific">Tatumella citrea</name>
    <name type="common">Pantoea citrea</name>
    <dbReference type="NCBI Taxonomy" id="53336"/>
    <lineage>
        <taxon>Bacteria</taxon>
        <taxon>Pseudomonadati</taxon>
        <taxon>Pseudomonadota</taxon>
        <taxon>Gammaproteobacteria</taxon>
        <taxon>Enterobacterales</taxon>
        <taxon>Erwiniaceae</taxon>
        <taxon>Tatumella</taxon>
    </lineage>
</organism>
<accession>A0A1Y0L791</accession>
<dbReference type="AlphaFoldDB" id="A0A1Y0L791"/>
<name>A0A1Y0L791_TATCI</name>
<evidence type="ECO:0008006" key="5">
    <source>
        <dbReference type="Google" id="ProtNLM"/>
    </source>
</evidence>
<protein>
    <recommendedName>
        <fullName evidence="5">SrfA</fullName>
    </recommendedName>
</protein>
<proteinExistence type="predicted"/>
<evidence type="ECO:0000313" key="1">
    <source>
        <dbReference type="EMBL" id="ARU93881.1"/>
    </source>
</evidence>
<reference evidence="3 4" key="1">
    <citation type="submission" date="2016-05" db="EMBL/GenBank/DDBJ databases">
        <title>Complete genome sequence of two 2,5-diketo-D-glunonic acid producing strain Tatumella citrea.</title>
        <authorList>
            <person name="Duan C."/>
            <person name="Yang J."/>
            <person name="Yang S."/>
        </authorList>
    </citation>
    <scope>NUCLEOTIDE SEQUENCE [LARGE SCALE GENOMIC DNA]</scope>
    <source>
        <strain evidence="2 3">ATCC 39140</strain>
        <strain evidence="1 4">DSM 13699</strain>
    </source>
</reference>
<dbReference type="KEGG" id="tci:A7K98_08895"/>
<dbReference type="NCBIfam" id="NF040486">
    <property type="entry name" value="SrfA_fam"/>
    <property type="match status" value="1"/>
</dbReference>
<sequence length="414" mass="44756">MIQTFLTGHPVAGLRAQGVRGLPVTDYSEQIHALLCLRGMHKIADCFAVPLRSRPQHELQWYSPLRGVVIRWSEADIQQKQRALLMLEQAYAAIEQLSELCQAAKTPAGVFFARLLEKMDSFPGEEAIYLVNNDPVITFWSYRQTDRPLSGREITKRLSATLPPQPEPPEKSQSVLQPVSLFLPAEDNGLPVPATDQTINPPRSAAWLATALIVGAMLVAVGGYFSGGLLQTAHQLPEPAIPALSPEIVVTPSPITLPDIRLPVQFSTLQKPVTLSPSPVVIRPIPQVPEHLLQLPASAVKMGDISVMDGDWRAVIADPAGNSQVLLFHFQQGRGEVRTNITGHGPCKAESRSGFLPSGTLAIRSRFRASCHDGSRTRVPPVNCTLTATGTLCKTTTDAVPPGQTVILSAAGGR</sequence>
<evidence type="ECO:0000313" key="4">
    <source>
        <dbReference type="Proteomes" id="UP000195814"/>
    </source>
</evidence>
<dbReference type="EMBL" id="CP015581">
    <property type="protein sequence ID" value="ARU97919.1"/>
    <property type="molecule type" value="Genomic_DNA"/>
</dbReference>
<evidence type="ECO:0000313" key="3">
    <source>
        <dbReference type="Proteomes" id="UP000195729"/>
    </source>
</evidence>
<dbReference type="InterPro" id="IPR047774">
    <property type="entry name" value="SrfA-like"/>
</dbReference>
<dbReference type="Proteomes" id="UP000195814">
    <property type="component" value="Chromosome"/>
</dbReference>
<evidence type="ECO:0000313" key="2">
    <source>
        <dbReference type="EMBL" id="ARU97919.1"/>
    </source>
</evidence>
<dbReference type="RefSeq" id="WP_087488240.1">
    <property type="nucleotide sequence ID" value="NZ_CP015579.1"/>
</dbReference>
<dbReference type="OrthoDB" id="5448848at2"/>
<gene>
    <name evidence="1" type="ORF">A7K98_08895</name>
    <name evidence="2" type="ORF">A7K99_08895</name>
</gene>
<dbReference type="EMBL" id="CP015579">
    <property type="protein sequence ID" value="ARU93881.1"/>
    <property type="molecule type" value="Genomic_DNA"/>
</dbReference>